<accession>A0A1B9G530</accession>
<reference evidence="3" key="2">
    <citation type="submission" date="2013-07" db="EMBL/GenBank/DDBJ databases">
        <authorList>
            <consortium name="The Broad Institute Genome Sequencing Platform"/>
            <person name="Cuomo C."/>
            <person name="Litvintseva A."/>
            <person name="Chen Y."/>
            <person name="Heitman J."/>
            <person name="Sun S."/>
            <person name="Springer D."/>
            <person name="Dromer F."/>
            <person name="Young S.K."/>
            <person name="Zeng Q."/>
            <person name="Gargeya S."/>
            <person name="Fitzgerald M."/>
            <person name="Abouelleil A."/>
            <person name="Alvarado L."/>
            <person name="Berlin A.M."/>
            <person name="Chapman S.B."/>
            <person name="Dewar J."/>
            <person name="Goldberg J."/>
            <person name="Griggs A."/>
            <person name="Gujja S."/>
            <person name="Hansen M."/>
            <person name="Howarth C."/>
            <person name="Imamovic A."/>
            <person name="Larimer J."/>
            <person name="McCowan C."/>
            <person name="Murphy C."/>
            <person name="Pearson M."/>
            <person name="Priest M."/>
            <person name="Roberts A."/>
            <person name="Saif S."/>
            <person name="Shea T."/>
            <person name="Sykes S."/>
            <person name="Wortman J."/>
            <person name="Nusbaum C."/>
            <person name="Birren B."/>
        </authorList>
    </citation>
    <scope>NUCLEOTIDE SEQUENCE</scope>
    <source>
        <strain evidence="3">CBS 10118</strain>
    </source>
</reference>
<dbReference type="OrthoDB" id="2564991at2759"/>
<reference evidence="3" key="4">
    <citation type="submission" date="2024-02" db="EMBL/GenBank/DDBJ databases">
        <title>Comparative genomics of Cryptococcus and Kwoniella reveals pathogenesis evolution and contrasting modes of karyotype evolution via chromosome fusion or intercentromeric recombination.</title>
        <authorList>
            <person name="Coelho M.A."/>
            <person name="David-Palma M."/>
            <person name="Shea T."/>
            <person name="Bowers K."/>
            <person name="McGinley-Smith S."/>
            <person name="Mohammad A.W."/>
            <person name="Gnirke A."/>
            <person name="Yurkov A.M."/>
            <person name="Nowrousian M."/>
            <person name="Sun S."/>
            <person name="Cuomo C.A."/>
            <person name="Heitman J."/>
        </authorList>
    </citation>
    <scope>NUCLEOTIDE SEQUENCE</scope>
    <source>
        <strain evidence="3">CBS 10118</strain>
    </source>
</reference>
<dbReference type="Gene3D" id="1.20.1280.50">
    <property type="match status" value="1"/>
</dbReference>
<reference evidence="2" key="3">
    <citation type="submission" date="2014-01" db="EMBL/GenBank/DDBJ databases">
        <title>Evolution of pathogenesis and genome organization in the Tremellales.</title>
        <authorList>
            <person name="Cuomo C."/>
            <person name="Litvintseva A."/>
            <person name="Heitman J."/>
            <person name="Chen Y."/>
            <person name="Sun S."/>
            <person name="Springer D."/>
            <person name="Dromer F."/>
            <person name="Young S."/>
            <person name="Zeng Q."/>
            <person name="Chapman S."/>
            <person name="Gujja S."/>
            <person name="Saif S."/>
            <person name="Birren B."/>
        </authorList>
    </citation>
    <scope>NUCLEOTIDE SEQUENCE</scope>
    <source>
        <strain evidence="2">CBS 10118</strain>
    </source>
</reference>
<proteinExistence type="predicted"/>
<dbReference type="SUPFAM" id="SSF81383">
    <property type="entry name" value="F-box domain"/>
    <property type="match status" value="1"/>
</dbReference>
<feature type="domain" description="F-box" evidence="1">
    <location>
        <begin position="12"/>
        <end position="55"/>
    </location>
</feature>
<dbReference type="InterPro" id="IPR001810">
    <property type="entry name" value="F-box_dom"/>
</dbReference>
<gene>
    <name evidence="2" type="ORF">I302_03789</name>
    <name evidence="3" type="ORF">I302_100414</name>
</gene>
<dbReference type="CDD" id="cd09917">
    <property type="entry name" value="F-box_SF"/>
    <property type="match status" value="1"/>
</dbReference>
<sequence>MNHHHHQHPSPNLPNEIILRILQNLSDRPTLSACCQVSHSLYDMASPMLWRNLRLTPWSGQGNSHETRELSEYREHHGKLNNRTKIISRMRKEVKMFSLEDHPAAWCQVHKPTRLDLVNLETLRLYMGDNNEIHTDTTPSPGKDFFIRRECRLLKNLRPRTIIIRNYDPSGFNIQTSAIPPKPWEEVETVVLVCPIDQCFFLEARHMNWSRTEYLKNLRKVYWVFDPTPVLPSSKRQIDEYNFYNYLAEIIGQSYRPLLDLTLLEASEKPQRDVEVQYINPGCLFSALDFFQKKDFMERCKERNSLQREEIRLFNSSAKIDNSAFARIRDAFQDEFQAIIEGHLERMMVRDGENEEEQNKRKGSLRFKSLEEWIEEDEQEWSEWFERDEWLEWKEYMNVKTR</sequence>
<organism evidence="2">
    <name type="scientific">Kwoniella bestiolae CBS 10118</name>
    <dbReference type="NCBI Taxonomy" id="1296100"/>
    <lineage>
        <taxon>Eukaryota</taxon>
        <taxon>Fungi</taxon>
        <taxon>Dikarya</taxon>
        <taxon>Basidiomycota</taxon>
        <taxon>Agaricomycotina</taxon>
        <taxon>Tremellomycetes</taxon>
        <taxon>Tremellales</taxon>
        <taxon>Cryptococcaceae</taxon>
        <taxon>Kwoniella</taxon>
    </lineage>
</organism>
<dbReference type="Proteomes" id="UP000092730">
    <property type="component" value="Chromosome 1"/>
</dbReference>
<dbReference type="RefSeq" id="XP_019047182.1">
    <property type="nucleotide sequence ID" value="XM_019190434.1"/>
</dbReference>
<dbReference type="KEGG" id="kbi:30208188"/>
<reference evidence="2" key="1">
    <citation type="submission" date="2013-07" db="EMBL/GenBank/DDBJ databases">
        <title>The Genome Sequence of Cryptococcus bestiolae CBS10118.</title>
        <authorList>
            <consortium name="The Broad Institute Genome Sequencing Platform"/>
            <person name="Cuomo C."/>
            <person name="Litvintseva A."/>
            <person name="Chen Y."/>
            <person name="Heitman J."/>
            <person name="Sun S."/>
            <person name="Springer D."/>
            <person name="Dromer F."/>
            <person name="Young S.K."/>
            <person name="Zeng Q."/>
            <person name="Gargeya S."/>
            <person name="Fitzgerald M."/>
            <person name="Abouelleil A."/>
            <person name="Alvarado L."/>
            <person name="Berlin A.M."/>
            <person name="Chapman S.B."/>
            <person name="Dewar J."/>
            <person name="Goldberg J."/>
            <person name="Griggs A."/>
            <person name="Gujja S."/>
            <person name="Hansen M."/>
            <person name="Howarth C."/>
            <person name="Imamovic A."/>
            <person name="Larimer J."/>
            <person name="McCowan C."/>
            <person name="Murphy C."/>
            <person name="Pearson M."/>
            <person name="Priest M."/>
            <person name="Roberts A."/>
            <person name="Saif S."/>
            <person name="Shea T."/>
            <person name="Sykes S."/>
            <person name="Wortman J."/>
            <person name="Nusbaum C."/>
            <person name="Birren B."/>
        </authorList>
    </citation>
    <scope>NUCLEOTIDE SEQUENCE [LARGE SCALE GENOMIC DNA]</scope>
    <source>
        <strain evidence="2">CBS 10118</strain>
    </source>
</reference>
<name>A0A1B9G530_9TREE</name>
<evidence type="ECO:0000313" key="3">
    <source>
        <dbReference type="EMBL" id="WVW78460.1"/>
    </source>
</evidence>
<dbReference type="GeneID" id="30208188"/>
<dbReference type="AlphaFoldDB" id="A0A1B9G530"/>
<dbReference type="EMBL" id="CP144541">
    <property type="protein sequence ID" value="WVW78460.1"/>
    <property type="molecule type" value="Genomic_DNA"/>
</dbReference>
<protein>
    <recommendedName>
        <fullName evidence="1">F-box domain-containing protein</fullName>
    </recommendedName>
</protein>
<evidence type="ECO:0000313" key="2">
    <source>
        <dbReference type="EMBL" id="OCF26112.1"/>
    </source>
</evidence>
<dbReference type="Pfam" id="PF12937">
    <property type="entry name" value="F-box-like"/>
    <property type="match status" value="1"/>
</dbReference>
<dbReference type="VEuPathDB" id="FungiDB:I302_03789"/>
<evidence type="ECO:0000259" key="1">
    <source>
        <dbReference type="Pfam" id="PF12937"/>
    </source>
</evidence>
<dbReference type="EMBL" id="KI894020">
    <property type="protein sequence ID" value="OCF26112.1"/>
    <property type="molecule type" value="Genomic_DNA"/>
</dbReference>
<evidence type="ECO:0000313" key="4">
    <source>
        <dbReference type="Proteomes" id="UP000092730"/>
    </source>
</evidence>
<dbReference type="InterPro" id="IPR036047">
    <property type="entry name" value="F-box-like_dom_sf"/>
</dbReference>
<keyword evidence="4" id="KW-1185">Reference proteome</keyword>